<comment type="caution">
    <text evidence="2">The sequence shown here is derived from an EMBL/GenBank/DDBJ whole genome shotgun (WGS) entry which is preliminary data.</text>
</comment>
<protein>
    <submittedName>
        <fullName evidence="2">Uncharacterized protein</fullName>
    </submittedName>
</protein>
<accession>A0A505DG77</accession>
<sequence>MFWGDDTWQWAAGTWPAGAYGFAIFLGALVPCVVTLFFMSLSRTDRKSWKTHKARSLGCVFLAVACGAAMLQLVSLIFNAQDTGKWGRGPSTSPSWVFSNYPWLWAVGFVSTIATAAILIAFFVARARRRSEAEGADQPGPN</sequence>
<keyword evidence="1" id="KW-0812">Transmembrane</keyword>
<reference evidence="2 3" key="1">
    <citation type="submission" date="2019-06" db="EMBL/GenBank/DDBJ databases">
        <title>Streptomyces sporangiiformans sp. nov., a novel actinomycete isolated from soil in Mount Song.</title>
        <authorList>
            <person name="Han L."/>
        </authorList>
    </citation>
    <scope>NUCLEOTIDE SEQUENCE [LARGE SCALE GENOMIC DNA]</scope>
    <source>
        <strain evidence="2 3">NEAU-SSA 1</strain>
    </source>
</reference>
<feature type="transmembrane region" description="Helical" evidence="1">
    <location>
        <begin position="60"/>
        <end position="81"/>
    </location>
</feature>
<name>A0A505DG77_9ACTN</name>
<feature type="transmembrane region" description="Helical" evidence="1">
    <location>
        <begin position="101"/>
        <end position="125"/>
    </location>
</feature>
<keyword evidence="1" id="KW-1133">Transmembrane helix</keyword>
<dbReference type="RefSeq" id="WP_119100351.1">
    <property type="nucleotide sequence ID" value="NZ_QXMJ01000101.1"/>
</dbReference>
<evidence type="ECO:0000313" key="3">
    <source>
        <dbReference type="Proteomes" id="UP000317378"/>
    </source>
</evidence>
<dbReference type="AlphaFoldDB" id="A0A505DG77"/>
<keyword evidence="3" id="KW-1185">Reference proteome</keyword>
<gene>
    <name evidence="2" type="ORF">FGD71_011775</name>
</gene>
<proteinExistence type="predicted"/>
<dbReference type="Proteomes" id="UP000317378">
    <property type="component" value="Unassembled WGS sequence"/>
</dbReference>
<dbReference type="EMBL" id="VCHX02000101">
    <property type="protein sequence ID" value="TPQ22067.1"/>
    <property type="molecule type" value="Genomic_DNA"/>
</dbReference>
<evidence type="ECO:0000313" key="2">
    <source>
        <dbReference type="EMBL" id="TPQ22067.1"/>
    </source>
</evidence>
<keyword evidence="1" id="KW-0472">Membrane</keyword>
<feature type="transmembrane region" description="Helical" evidence="1">
    <location>
        <begin position="20"/>
        <end position="39"/>
    </location>
</feature>
<dbReference type="OrthoDB" id="4243285at2"/>
<evidence type="ECO:0000256" key="1">
    <source>
        <dbReference type="SAM" id="Phobius"/>
    </source>
</evidence>
<organism evidence="2 3">
    <name type="scientific">Streptomyces sporangiiformans</name>
    <dbReference type="NCBI Taxonomy" id="2315329"/>
    <lineage>
        <taxon>Bacteria</taxon>
        <taxon>Bacillati</taxon>
        <taxon>Actinomycetota</taxon>
        <taxon>Actinomycetes</taxon>
        <taxon>Kitasatosporales</taxon>
        <taxon>Streptomycetaceae</taxon>
        <taxon>Streptomyces</taxon>
    </lineage>
</organism>